<dbReference type="SUPFAM" id="SSF140459">
    <property type="entry name" value="PE/PPE dimer-like"/>
    <property type="match status" value="1"/>
</dbReference>
<evidence type="ECO:0008006" key="4">
    <source>
        <dbReference type="Google" id="ProtNLM"/>
    </source>
</evidence>
<dbReference type="EMBL" id="JACHMH010000001">
    <property type="protein sequence ID" value="MBB4681085.1"/>
    <property type="molecule type" value="Genomic_DNA"/>
</dbReference>
<proteinExistence type="predicted"/>
<gene>
    <name evidence="2" type="ORF">HNR67_007203</name>
</gene>
<organism evidence="2 3">
    <name type="scientific">Crossiella cryophila</name>
    <dbReference type="NCBI Taxonomy" id="43355"/>
    <lineage>
        <taxon>Bacteria</taxon>
        <taxon>Bacillati</taxon>
        <taxon>Actinomycetota</taxon>
        <taxon>Actinomycetes</taxon>
        <taxon>Pseudonocardiales</taxon>
        <taxon>Pseudonocardiaceae</taxon>
        <taxon>Crossiella</taxon>
    </lineage>
</organism>
<feature type="region of interest" description="Disordered" evidence="1">
    <location>
        <begin position="184"/>
        <end position="393"/>
    </location>
</feature>
<dbReference type="Gene3D" id="1.20.1260.20">
    <property type="entry name" value="PPE superfamily"/>
    <property type="match status" value="1"/>
</dbReference>
<dbReference type="Proteomes" id="UP000533598">
    <property type="component" value="Unassembled WGS sequence"/>
</dbReference>
<feature type="compositionally biased region" description="Low complexity" evidence="1">
    <location>
        <begin position="224"/>
        <end position="263"/>
    </location>
</feature>
<evidence type="ECO:0000256" key="1">
    <source>
        <dbReference type="SAM" id="MobiDB-lite"/>
    </source>
</evidence>
<sequence>MSEGPRIRHNRFEGYPLEVKYDWMQQGAGSGAVHPPAEALRAVHEAAERCRDRVARALTGLGLDWHGAAATALFDAARPSLDWAMGAMTAAQSNLAGVSAHGVDFAETKPKIESAQPVCGPGLTEAFNPLALLQIQQDMHEQLEANRARDDAANRALYAFETAARAQAESVPALPDPPRIAVEAVHTAPPPTPPGGRDRDRGRREPPTIDPPTRVTEDPARTQPPTGANPADPGNPALPANPADPVNPADPADPTRPADATRPQTSAPPAFRPEPPIPGGTTAGVSNGFGGSSTGFFATPGIPGVQGGPGHRSATPRTPAPTTTPTQRATPSAPGKPGAPGASPLPVPPTPGTRREDDVEHTPRYRRLSDEIYGLDDLPTVPPPVIGEGPEPS</sequence>
<evidence type="ECO:0000313" key="2">
    <source>
        <dbReference type="EMBL" id="MBB4681085.1"/>
    </source>
</evidence>
<feature type="compositionally biased region" description="Pro residues" evidence="1">
    <location>
        <begin position="380"/>
        <end position="393"/>
    </location>
</feature>
<keyword evidence="3" id="KW-1185">Reference proteome</keyword>
<dbReference type="AlphaFoldDB" id="A0A7W7CH13"/>
<feature type="compositionally biased region" description="Basic and acidic residues" evidence="1">
    <location>
        <begin position="196"/>
        <end position="207"/>
    </location>
</feature>
<dbReference type="InterPro" id="IPR038332">
    <property type="entry name" value="PPE_sf"/>
</dbReference>
<evidence type="ECO:0000313" key="3">
    <source>
        <dbReference type="Proteomes" id="UP000533598"/>
    </source>
</evidence>
<comment type="caution">
    <text evidence="2">The sequence shown here is derived from an EMBL/GenBank/DDBJ whole genome shotgun (WGS) entry which is preliminary data.</text>
</comment>
<feature type="compositionally biased region" description="Low complexity" evidence="1">
    <location>
        <begin position="312"/>
        <end position="342"/>
    </location>
</feature>
<protein>
    <recommendedName>
        <fullName evidence="4">PPE domain-containing protein</fullName>
    </recommendedName>
</protein>
<feature type="compositionally biased region" description="Basic and acidic residues" evidence="1">
    <location>
        <begin position="353"/>
        <end position="370"/>
    </location>
</feature>
<reference evidence="2 3" key="1">
    <citation type="submission" date="2020-08" db="EMBL/GenBank/DDBJ databases">
        <title>Sequencing the genomes of 1000 actinobacteria strains.</title>
        <authorList>
            <person name="Klenk H.-P."/>
        </authorList>
    </citation>
    <scope>NUCLEOTIDE SEQUENCE [LARGE SCALE GENOMIC DNA]</scope>
    <source>
        <strain evidence="2 3">DSM 44230</strain>
    </source>
</reference>
<dbReference type="RefSeq" id="WP_185007395.1">
    <property type="nucleotide sequence ID" value="NZ_BAAAUI010000054.1"/>
</dbReference>
<accession>A0A7W7CH13</accession>
<name>A0A7W7CH13_9PSEU</name>